<keyword evidence="2" id="KW-0812">Transmembrane</keyword>
<sequence>MNDGTTRGTDGRRWARYTVFALMSLFLLLGSALVLGETFADPGGWAAVVVAAAWVVPAAALSVFALLRPASAERVLPIVTLAVAALVVVESLTGLVPQDEVGPVATVAAFATSIPLAFLGLHRPGRAGLLLLVTGMALAIGALGGAPRASATVVAAPLLLFGLLFLATEPPTRRSGGVAQLPDGGGPPGLEPRHRHPER</sequence>
<evidence type="ECO:0000256" key="2">
    <source>
        <dbReference type="SAM" id="Phobius"/>
    </source>
</evidence>
<keyword evidence="2" id="KW-0472">Membrane</keyword>
<reference evidence="3 4" key="1">
    <citation type="submission" date="2021-08" db="EMBL/GenBank/DDBJ databases">
        <title>Nocardioides bacterium WL0053 sp. nov., isolated from the sediment.</title>
        <authorList>
            <person name="Wang L."/>
            <person name="Zhang D."/>
            <person name="Zhang A."/>
        </authorList>
    </citation>
    <scope>NUCLEOTIDE SEQUENCE [LARGE SCALE GENOMIC DNA]</scope>
    <source>
        <strain evidence="3 4">WL0053</strain>
    </source>
</reference>
<comment type="caution">
    <text evidence="3">The sequence shown here is derived from an EMBL/GenBank/DDBJ whole genome shotgun (WGS) entry which is preliminary data.</text>
</comment>
<evidence type="ECO:0000313" key="4">
    <source>
        <dbReference type="Proteomes" id="UP000754710"/>
    </source>
</evidence>
<dbReference type="RefSeq" id="WP_221024424.1">
    <property type="nucleotide sequence ID" value="NZ_JAIEZQ010000001.1"/>
</dbReference>
<organism evidence="3 4">
    <name type="scientific">Nocardioides jiangsuensis</name>
    <dbReference type="NCBI Taxonomy" id="2866161"/>
    <lineage>
        <taxon>Bacteria</taxon>
        <taxon>Bacillati</taxon>
        <taxon>Actinomycetota</taxon>
        <taxon>Actinomycetes</taxon>
        <taxon>Propionibacteriales</taxon>
        <taxon>Nocardioidaceae</taxon>
        <taxon>Nocardioides</taxon>
    </lineage>
</organism>
<gene>
    <name evidence="3" type="ORF">K1X13_08155</name>
</gene>
<proteinExistence type="predicted"/>
<keyword evidence="4" id="KW-1185">Reference proteome</keyword>
<feature type="transmembrane region" description="Helical" evidence="2">
    <location>
        <begin position="127"/>
        <end position="143"/>
    </location>
</feature>
<feature type="transmembrane region" description="Helical" evidence="2">
    <location>
        <begin position="149"/>
        <end position="167"/>
    </location>
</feature>
<accession>A0ABS7RID7</accession>
<name>A0ABS7RID7_9ACTN</name>
<evidence type="ECO:0000313" key="3">
    <source>
        <dbReference type="EMBL" id="MBY9074789.1"/>
    </source>
</evidence>
<feature type="transmembrane region" description="Helical" evidence="2">
    <location>
        <begin position="101"/>
        <end position="120"/>
    </location>
</feature>
<feature type="transmembrane region" description="Helical" evidence="2">
    <location>
        <begin position="46"/>
        <end position="67"/>
    </location>
</feature>
<evidence type="ECO:0000256" key="1">
    <source>
        <dbReference type="SAM" id="MobiDB-lite"/>
    </source>
</evidence>
<keyword evidence="2" id="KW-1133">Transmembrane helix</keyword>
<feature type="region of interest" description="Disordered" evidence="1">
    <location>
        <begin position="175"/>
        <end position="199"/>
    </location>
</feature>
<dbReference type="EMBL" id="JAIEZQ010000001">
    <property type="protein sequence ID" value="MBY9074789.1"/>
    <property type="molecule type" value="Genomic_DNA"/>
</dbReference>
<protein>
    <submittedName>
        <fullName evidence="3">Uncharacterized protein</fullName>
    </submittedName>
</protein>
<dbReference type="Proteomes" id="UP000754710">
    <property type="component" value="Unassembled WGS sequence"/>
</dbReference>
<feature type="transmembrane region" description="Helical" evidence="2">
    <location>
        <begin position="74"/>
        <end position="95"/>
    </location>
</feature>